<evidence type="ECO:0000313" key="3">
    <source>
        <dbReference type="Proteomes" id="UP000825483"/>
    </source>
</evidence>
<dbReference type="SUPFAM" id="SSF55008">
    <property type="entry name" value="HMA, heavy metal-associated domain"/>
    <property type="match status" value="1"/>
</dbReference>
<dbReference type="CDD" id="cd00371">
    <property type="entry name" value="HMA"/>
    <property type="match status" value="1"/>
</dbReference>
<dbReference type="EMBL" id="BPUB01000002">
    <property type="protein sequence ID" value="GJG59174.1"/>
    <property type="molecule type" value="Genomic_DNA"/>
</dbReference>
<dbReference type="Gene3D" id="3.30.70.100">
    <property type="match status" value="1"/>
</dbReference>
<dbReference type="GeneID" id="72466788"/>
<protein>
    <recommendedName>
        <fullName evidence="1">HMA domain-containing protein</fullName>
    </recommendedName>
</protein>
<dbReference type="InterPro" id="IPR006121">
    <property type="entry name" value="HMA_dom"/>
</dbReference>
<dbReference type="Proteomes" id="UP000825483">
    <property type="component" value="Unassembled WGS sequence"/>
</dbReference>
<comment type="caution">
    <text evidence="2">The sequence shown here is derived from an EMBL/GenBank/DDBJ whole genome shotgun (WGS) entry which is preliminary data.</text>
</comment>
<dbReference type="Pfam" id="PF00403">
    <property type="entry name" value="HMA"/>
    <property type="match status" value="1"/>
</dbReference>
<evidence type="ECO:0000259" key="1">
    <source>
        <dbReference type="Pfam" id="PF00403"/>
    </source>
</evidence>
<dbReference type="GO" id="GO:0046872">
    <property type="term" value="F:metal ion binding"/>
    <property type="evidence" value="ECO:0007669"/>
    <property type="project" value="InterPro"/>
</dbReference>
<sequence length="69" mass="7593">MEKTFTVTGMKCEHCEARVENVIKGVEGVSNAKADHTSNSVTVDYDDNKVSPSQLKDAVDTLGRYNMDI</sequence>
<dbReference type="AlphaFoldDB" id="A0A9R1CAR5"/>
<dbReference type="RefSeq" id="WP_223928851.1">
    <property type="nucleotide sequence ID" value="NZ_BPTU01000001.1"/>
</dbReference>
<name>A0A9R1CAR5_9BACT</name>
<gene>
    <name evidence="2" type="ORF">PRLR5076_20250</name>
</gene>
<evidence type="ECO:0000313" key="2">
    <source>
        <dbReference type="EMBL" id="GJG59174.1"/>
    </source>
</evidence>
<proteinExistence type="predicted"/>
<accession>A0A9R1CAR5</accession>
<organism evidence="2 3">
    <name type="scientific">Prevotella lacticifex</name>
    <dbReference type="NCBI Taxonomy" id="2854755"/>
    <lineage>
        <taxon>Bacteria</taxon>
        <taxon>Pseudomonadati</taxon>
        <taxon>Bacteroidota</taxon>
        <taxon>Bacteroidia</taxon>
        <taxon>Bacteroidales</taxon>
        <taxon>Prevotellaceae</taxon>
        <taxon>Prevotella</taxon>
    </lineage>
</organism>
<keyword evidence="3" id="KW-1185">Reference proteome</keyword>
<reference evidence="2" key="1">
    <citation type="journal article" date="2022" name="Int. J. Syst. Evol. Microbiol.">
        <title>Prevotella lacticifex sp. nov., isolated from the rumen of cows.</title>
        <authorList>
            <person name="Shinkai T."/>
            <person name="Ikeyama N."/>
            <person name="Kumagai M."/>
            <person name="Ohmori H."/>
            <person name="Sakamoto M."/>
            <person name="Ohkuma M."/>
            <person name="Mitsumori M."/>
        </authorList>
    </citation>
    <scope>NUCLEOTIDE SEQUENCE</scope>
    <source>
        <strain evidence="2">R5076</strain>
    </source>
</reference>
<dbReference type="InterPro" id="IPR036163">
    <property type="entry name" value="HMA_dom_sf"/>
</dbReference>
<feature type="domain" description="HMA" evidence="1">
    <location>
        <begin position="4"/>
        <end position="63"/>
    </location>
</feature>